<proteinExistence type="inferred from homology"/>
<keyword evidence="5" id="KW-1185">Reference proteome</keyword>
<keyword evidence="2" id="KW-0808">Transferase</keyword>
<name>A0AAQ3PEQ4_PASNO</name>
<dbReference type="Gene3D" id="3.30.559.10">
    <property type="entry name" value="Chloramphenicol acetyltransferase-like domain"/>
    <property type="match status" value="1"/>
</dbReference>
<evidence type="ECO:0000256" key="3">
    <source>
        <dbReference type="ARBA" id="ARBA00023315"/>
    </source>
</evidence>
<protein>
    <recommendedName>
        <fullName evidence="6">Shikimate O-hydroxycinnamoyltransferase</fullName>
    </recommendedName>
</protein>
<dbReference type="Pfam" id="PF02458">
    <property type="entry name" value="Transferase"/>
    <property type="match status" value="1"/>
</dbReference>
<dbReference type="PANTHER" id="PTHR31642:SF16">
    <property type="entry name" value="OS08G0543400 PROTEIN"/>
    <property type="match status" value="1"/>
</dbReference>
<organism evidence="4 5">
    <name type="scientific">Paspalum notatum var. saurae</name>
    <dbReference type="NCBI Taxonomy" id="547442"/>
    <lineage>
        <taxon>Eukaryota</taxon>
        <taxon>Viridiplantae</taxon>
        <taxon>Streptophyta</taxon>
        <taxon>Embryophyta</taxon>
        <taxon>Tracheophyta</taxon>
        <taxon>Spermatophyta</taxon>
        <taxon>Magnoliopsida</taxon>
        <taxon>Liliopsida</taxon>
        <taxon>Poales</taxon>
        <taxon>Poaceae</taxon>
        <taxon>PACMAD clade</taxon>
        <taxon>Panicoideae</taxon>
        <taxon>Andropogonodae</taxon>
        <taxon>Paspaleae</taxon>
        <taxon>Paspalinae</taxon>
        <taxon>Paspalum</taxon>
    </lineage>
</organism>
<evidence type="ECO:0000313" key="5">
    <source>
        <dbReference type="Proteomes" id="UP001341281"/>
    </source>
</evidence>
<dbReference type="InterPro" id="IPR023213">
    <property type="entry name" value="CAT-like_dom_sf"/>
</dbReference>
<dbReference type="InterPro" id="IPR050317">
    <property type="entry name" value="Plant_Fungal_Acyltransferase"/>
</dbReference>
<keyword evidence="3" id="KW-0012">Acyltransferase</keyword>
<dbReference type="AlphaFoldDB" id="A0AAQ3PEQ4"/>
<dbReference type="PANTHER" id="PTHR31642">
    <property type="entry name" value="TRICHOTHECENE 3-O-ACETYLTRANSFERASE"/>
    <property type="match status" value="1"/>
</dbReference>
<evidence type="ECO:0000313" key="4">
    <source>
        <dbReference type="EMBL" id="WVZ48929.1"/>
    </source>
</evidence>
<evidence type="ECO:0000256" key="2">
    <source>
        <dbReference type="ARBA" id="ARBA00022679"/>
    </source>
</evidence>
<gene>
    <name evidence="4" type="ORF">U9M48_000319</name>
</gene>
<dbReference type="GO" id="GO:0016747">
    <property type="term" value="F:acyltransferase activity, transferring groups other than amino-acyl groups"/>
    <property type="evidence" value="ECO:0007669"/>
    <property type="project" value="TreeGrafter"/>
</dbReference>
<evidence type="ECO:0008006" key="6">
    <source>
        <dbReference type="Google" id="ProtNLM"/>
    </source>
</evidence>
<comment type="similarity">
    <text evidence="1">Belongs to the plant acyltransferase family.</text>
</comment>
<dbReference type="Proteomes" id="UP001341281">
    <property type="component" value="Chromosome 01"/>
</dbReference>
<sequence length="172" mass="19049">MNSTGDVQVLESSFVAPKKGLWLSPLDLMQGNRHTPTVYLYHRHRASSSDDFFDVTRLKASLAKALVIFYPLAERFAVDDNGRPEISCNGEGALFVVAHSHRLTVDDVGNMKPSPELRRLLVPRVEPSSVIMAIQVTFFRSAIGAALHHASIDASMFIRIMSIALKTICKIN</sequence>
<reference evidence="4 5" key="1">
    <citation type="submission" date="2024-02" db="EMBL/GenBank/DDBJ databases">
        <title>High-quality chromosome-scale genome assembly of Pensacola bahiagrass (Paspalum notatum Flugge var. saurae).</title>
        <authorList>
            <person name="Vega J.M."/>
            <person name="Podio M."/>
            <person name="Orjuela J."/>
            <person name="Siena L.A."/>
            <person name="Pessino S.C."/>
            <person name="Combes M.C."/>
            <person name="Mariac C."/>
            <person name="Albertini E."/>
            <person name="Pupilli F."/>
            <person name="Ortiz J.P.A."/>
            <person name="Leblanc O."/>
        </authorList>
    </citation>
    <scope>NUCLEOTIDE SEQUENCE [LARGE SCALE GENOMIC DNA]</scope>
    <source>
        <strain evidence="4">R1</strain>
        <tissue evidence="4">Leaf</tissue>
    </source>
</reference>
<accession>A0AAQ3PEQ4</accession>
<evidence type="ECO:0000256" key="1">
    <source>
        <dbReference type="ARBA" id="ARBA00009861"/>
    </source>
</evidence>
<dbReference type="EMBL" id="CP144745">
    <property type="protein sequence ID" value="WVZ48929.1"/>
    <property type="molecule type" value="Genomic_DNA"/>
</dbReference>